<name>A0A4R5AM82_9ACTN</name>
<reference evidence="7 8" key="1">
    <citation type="submission" date="2019-02" db="EMBL/GenBank/DDBJ databases">
        <title>Draft genome sequences of novel Actinobacteria.</title>
        <authorList>
            <person name="Sahin N."/>
            <person name="Ay H."/>
            <person name="Saygin H."/>
        </authorList>
    </citation>
    <scope>NUCLEOTIDE SEQUENCE [LARGE SCALE GENOMIC DNA]</scope>
    <source>
        <strain evidence="7 8">8K307</strain>
    </source>
</reference>
<keyword evidence="3" id="KW-0479">Metal-binding</keyword>
<dbReference type="RefSeq" id="WP_132101145.1">
    <property type="nucleotide sequence ID" value="NZ_SMLB01000001.1"/>
</dbReference>
<comment type="similarity">
    <text evidence="1 5">Belongs to the glycosyl hydrolase 68 family.</text>
</comment>
<dbReference type="CDD" id="cd08997">
    <property type="entry name" value="GH68"/>
    <property type="match status" value="1"/>
</dbReference>
<evidence type="ECO:0000313" key="7">
    <source>
        <dbReference type="EMBL" id="TDD73075.1"/>
    </source>
</evidence>
<dbReference type="InterPro" id="IPR023296">
    <property type="entry name" value="Glyco_hydro_beta-prop_sf"/>
</dbReference>
<dbReference type="GO" id="GO:0050053">
    <property type="term" value="F:levansucrase activity"/>
    <property type="evidence" value="ECO:0007669"/>
    <property type="project" value="InterPro"/>
</dbReference>
<keyword evidence="8" id="KW-1185">Reference proteome</keyword>
<gene>
    <name evidence="7" type="ORF">E1262_00895</name>
</gene>
<feature type="binding site" evidence="2">
    <location>
        <position position="115"/>
    </location>
    <ligand>
        <name>substrate</name>
    </ligand>
</feature>
<dbReference type="SUPFAM" id="SSF75005">
    <property type="entry name" value="Arabinanase/levansucrase/invertase"/>
    <property type="match status" value="1"/>
</dbReference>
<feature type="site" description="Transition state stabilizer" evidence="4">
    <location>
        <position position="198"/>
    </location>
</feature>
<comment type="caution">
    <text evidence="7">The sequence shown here is derived from an EMBL/GenBank/DDBJ whole genome shotgun (WGS) entry which is preliminary data.</text>
</comment>
<dbReference type="InterPro" id="IPR003469">
    <property type="entry name" value="Glyco_hydro_68"/>
</dbReference>
<evidence type="ECO:0000313" key="8">
    <source>
        <dbReference type="Proteomes" id="UP000295217"/>
    </source>
</evidence>
<proteinExistence type="inferred from homology"/>
<protein>
    <submittedName>
        <fullName evidence="7">Glycoside hydrolase family 68 protein</fullName>
    </submittedName>
</protein>
<evidence type="ECO:0000256" key="2">
    <source>
        <dbReference type="PIRSR" id="PIRSR603469-2"/>
    </source>
</evidence>
<feature type="binding site" evidence="3">
    <location>
        <position position="198"/>
    </location>
    <ligand>
        <name>Ca(2+)</name>
        <dbReference type="ChEBI" id="CHEBI:29108"/>
        <label>1</label>
    </ligand>
</feature>
<evidence type="ECO:0000256" key="4">
    <source>
        <dbReference type="PIRSR" id="PIRSR603469-4"/>
    </source>
</evidence>
<evidence type="ECO:0000256" key="3">
    <source>
        <dbReference type="PIRSR" id="PIRSR603469-3"/>
    </source>
</evidence>
<accession>A0A4R5AM82</accession>
<organism evidence="7 8">
    <name type="scientific">Jiangella aurantiaca</name>
    <dbReference type="NCBI Taxonomy" id="2530373"/>
    <lineage>
        <taxon>Bacteria</taxon>
        <taxon>Bacillati</taxon>
        <taxon>Actinomycetota</taxon>
        <taxon>Actinomycetes</taxon>
        <taxon>Jiangellales</taxon>
        <taxon>Jiangellaceae</taxon>
        <taxon>Jiangella</taxon>
    </lineage>
</organism>
<evidence type="ECO:0000256" key="5">
    <source>
        <dbReference type="RuleBase" id="RU361220"/>
    </source>
</evidence>
<dbReference type="AlphaFoldDB" id="A0A4R5AM82"/>
<sequence>MHRRRGDRPARWTADHLDRIAQTSDTTAPLIVSPPPRVLPGHDVWDMWPVQEHDGSTAVVDGAELWMALAAPAYGHPEERHDRARLRLLTHADGRWTDRGDVFEPGTSLGSREWSGSAVRRPDDTVSTFYTAAGLPGTARPTFHQRVVEARSRLADTADGIRVGANAEHREIVRAEGPHYLPADEVDGGPGRIRAFRDPYRFRDPADGREHLLVAACVPWGDRFTGAIALASATAGGWALGPPVMVADGINHEIERPHIVVHRSRYYLFVCTSRRAFHPAGGAPTGLYGFVAPAVDGPYEPLNGTGLVIQNPPEQPDQAYAWLVLPTLDVHSFVDYLAPDGDDPRSAAAGEARSRFGGTFAPVLGLVVDGASTALRHAPSPNATRPTEGRPVVAGRHRPGPL</sequence>
<dbReference type="GO" id="GO:0009758">
    <property type="term" value="P:carbohydrate utilization"/>
    <property type="evidence" value="ECO:0007669"/>
    <property type="project" value="InterPro"/>
</dbReference>
<feature type="region of interest" description="Disordered" evidence="6">
    <location>
        <begin position="375"/>
        <end position="402"/>
    </location>
</feature>
<dbReference type="GO" id="GO:0016787">
    <property type="term" value="F:hydrolase activity"/>
    <property type="evidence" value="ECO:0007669"/>
    <property type="project" value="UniProtKB-KW"/>
</dbReference>
<dbReference type="Pfam" id="PF02435">
    <property type="entry name" value="Glyco_hydro_68"/>
    <property type="match status" value="2"/>
</dbReference>
<evidence type="ECO:0000256" key="6">
    <source>
        <dbReference type="SAM" id="MobiDB-lite"/>
    </source>
</evidence>
<feature type="binding site" evidence="2">
    <location>
        <position position="45"/>
    </location>
    <ligand>
        <name>substrate</name>
    </ligand>
</feature>
<comment type="cofactor">
    <cofactor evidence="3">
        <name>Ca(2+)</name>
        <dbReference type="ChEBI" id="CHEBI:29108"/>
    </cofactor>
</comment>
<keyword evidence="3" id="KW-0106">Calcium</keyword>
<keyword evidence="7" id="KW-0378">Hydrolase</keyword>
<dbReference type="Gene3D" id="2.115.10.20">
    <property type="entry name" value="Glycosyl hydrolase domain, family 43"/>
    <property type="match status" value="1"/>
</dbReference>
<dbReference type="GO" id="GO:0046872">
    <property type="term" value="F:metal ion binding"/>
    <property type="evidence" value="ECO:0007669"/>
    <property type="project" value="UniProtKB-KW"/>
</dbReference>
<dbReference type="EMBL" id="SMLB01000001">
    <property type="protein sequence ID" value="TDD73075.1"/>
    <property type="molecule type" value="Genomic_DNA"/>
</dbReference>
<evidence type="ECO:0000256" key="1">
    <source>
        <dbReference type="ARBA" id="ARBA00006775"/>
    </source>
</evidence>
<feature type="binding site" evidence="2">
    <location>
        <begin position="203"/>
        <end position="204"/>
    </location>
    <ligand>
        <name>substrate</name>
    </ligand>
</feature>
<dbReference type="Proteomes" id="UP000295217">
    <property type="component" value="Unassembled WGS sequence"/>
</dbReference>
<dbReference type="OrthoDB" id="3359526at2"/>